<evidence type="ECO:0000313" key="7">
    <source>
        <dbReference type="EMBL" id="KAE9308561.1"/>
    </source>
</evidence>
<evidence type="ECO:0000313" key="10">
    <source>
        <dbReference type="Proteomes" id="UP000440367"/>
    </source>
</evidence>
<evidence type="ECO:0000313" key="14">
    <source>
        <dbReference type="Proteomes" id="UP000488956"/>
    </source>
</evidence>
<protein>
    <submittedName>
        <fullName evidence="3">Uncharacterized protein</fullName>
    </submittedName>
</protein>
<evidence type="ECO:0000313" key="12">
    <source>
        <dbReference type="Proteomes" id="UP000460718"/>
    </source>
</evidence>
<dbReference type="Proteomes" id="UP000433483">
    <property type="component" value="Unassembled WGS sequence"/>
</dbReference>
<gene>
    <name evidence="7" type="ORF">PF001_g11113</name>
    <name evidence="6" type="ORF">PF002_g10192</name>
    <name evidence="5" type="ORF">PF004_g8261</name>
    <name evidence="4" type="ORF">PF005_g7008</name>
    <name evidence="3" type="ORF">PF006_g9710</name>
    <name evidence="2" type="ORF">PF010_g10999</name>
    <name evidence="1" type="ORF">PF011_g9182</name>
</gene>
<evidence type="ECO:0000313" key="4">
    <source>
        <dbReference type="EMBL" id="KAE9221668.1"/>
    </source>
</evidence>
<proteinExistence type="predicted"/>
<dbReference type="Proteomes" id="UP000460718">
    <property type="component" value="Unassembled WGS sequence"/>
</dbReference>
<dbReference type="Proteomes" id="UP000476176">
    <property type="component" value="Unassembled WGS sequence"/>
</dbReference>
<keyword evidence="8" id="KW-1185">Reference proteome</keyword>
<sequence>MASEYKKDPKTKTFVKERVVVTEGHFLKVEQ</sequence>
<evidence type="ECO:0000313" key="2">
    <source>
        <dbReference type="EMBL" id="KAE9110928.1"/>
    </source>
</evidence>
<dbReference type="Proteomes" id="UP000488956">
    <property type="component" value="Unassembled WGS sequence"/>
</dbReference>
<evidence type="ECO:0000313" key="1">
    <source>
        <dbReference type="EMBL" id="KAE9011863.1"/>
    </source>
</evidence>
<dbReference type="Proteomes" id="UP000437068">
    <property type="component" value="Unassembled WGS sequence"/>
</dbReference>
<evidence type="ECO:0000313" key="5">
    <source>
        <dbReference type="EMBL" id="KAE9238629.1"/>
    </source>
</evidence>
<dbReference type="EMBL" id="QXFW01000449">
    <property type="protein sequence ID" value="KAE9011863.1"/>
    <property type="molecule type" value="Genomic_DNA"/>
</dbReference>
<organism evidence="3 11">
    <name type="scientific">Phytophthora fragariae</name>
    <dbReference type="NCBI Taxonomy" id="53985"/>
    <lineage>
        <taxon>Eukaryota</taxon>
        <taxon>Sar</taxon>
        <taxon>Stramenopiles</taxon>
        <taxon>Oomycota</taxon>
        <taxon>Peronosporomycetes</taxon>
        <taxon>Peronosporales</taxon>
        <taxon>Peronosporaceae</taxon>
        <taxon>Phytophthora</taxon>
    </lineage>
</organism>
<reference evidence="8 9" key="1">
    <citation type="submission" date="2018-08" db="EMBL/GenBank/DDBJ databases">
        <title>Genomic investigation of the strawberry pathogen Phytophthora fragariae indicates pathogenicity is determined by transcriptional variation in three key races.</title>
        <authorList>
            <person name="Adams T.M."/>
            <person name="Armitage A.D."/>
            <person name="Sobczyk M.K."/>
            <person name="Bates H.J."/>
            <person name="Dunwell J.M."/>
            <person name="Nellist C.F."/>
            <person name="Harrison R.J."/>
        </authorList>
    </citation>
    <scope>NUCLEOTIDE SEQUENCE [LARGE SCALE GENOMIC DNA]</scope>
    <source>
        <strain evidence="7 9">A4</strain>
        <strain evidence="6 10">BC-1</strain>
        <strain evidence="5 13">BC-23</strain>
        <strain evidence="4 8">NOV-27</strain>
        <strain evidence="3 11">NOV-5</strain>
        <strain evidence="2 14">ONT-3</strain>
        <strain evidence="1 12">SCRP245</strain>
    </source>
</reference>
<evidence type="ECO:0000313" key="11">
    <source>
        <dbReference type="Proteomes" id="UP000440732"/>
    </source>
</evidence>
<evidence type="ECO:0000313" key="13">
    <source>
        <dbReference type="Proteomes" id="UP000476176"/>
    </source>
</evidence>
<dbReference type="EMBL" id="QXGE01000577">
    <property type="protein sequence ID" value="KAE9308561.1"/>
    <property type="molecule type" value="Genomic_DNA"/>
</dbReference>
<dbReference type="EMBL" id="QXGD01000440">
    <property type="protein sequence ID" value="KAE9239598.1"/>
    <property type="molecule type" value="Genomic_DNA"/>
</dbReference>
<dbReference type="AlphaFoldDB" id="A0A6A3U432"/>
<dbReference type="Proteomes" id="UP000440732">
    <property type="component" value="Unassembled WGS sequence"/>
</dbReference>
<comment type="caution">
    <text evidence="3">The sequence shown here is derived from an EMBL/GenBank/DDBJ whole genome shotgun (WGS) entry which is preliminary data.</text>
</comment>
<dbReference type="EMBL" id="QXGA01000471">
    <property type="protein sequence ID" value="KAE9145437.1"/>
    <property type="molecule type" value="Genomic_DNA"/>
</dbReference>
<accession>A0A6A3U432</accession>
<dbReference type="Proteomes" id="UP000440367">
    <property type="component" value="Unassembled WGS sequence"/>
</dbReference>
<name>A0A6A3U432_9STRA</name>
<evidence type="ECO:0000313" key="8">
    <source>
        <dbReference type="Proteomes" id="UP000433483"/>
    </source>
</evidence>
<evidence type="ECO:0000313" key="9">
    <source>
        <dbReference type="Proteomes" id="UP000437068"/>
    </source>
</evidence>
<evidence type="ECO:0000313" key="6">
    <source>
        <dbReference type="EMBL" id="KAE9239598.1"/>
    </source>
</evidence>
<dbReference type="EMBL" id="QXGC01000381">
    <property type="protein sequence ID" value="KAE9238629.1"/>
    <property type="molecule type" value="Genomic_DNA"/>
</dbReference>
<evidence type="ECO:0000313" key="3">
    <source>
        <dbReference type="EMBL" id="KAE9145437.1"/>
    </source>
</evidence>
<dbReference type="EMBL" id="QXGB01000272">
    <property type="protein sequence ID" value="KAE9221668.1"/>
    <property type="molecule type" value="Genomic_DNA"/>
</dbReference>
<dbReference type="EMBL" id="QXFX01000572">
    <property type="protein sequence ID" value="KAE9110928.1"/>
    <property type="molecule type" value="Genomic_DNA"/>
</dbReference>